<reference evidence="2 3" key="1">
    <citation type="submission" date="2019-09" db="EMBL/GenBank/DDBJ databases">
        <title>Draft genome of the ectomycorrhizal ascomycete Sphaerosporella brunnea.</title>
        <authorList>
            <consortium name="DOE Joint Genome Institute"/>
            <person name="Benucci G.M."/>
            <person name="Marozzi G."/>
            <person name="Antonielli L."/>
            <person name="Sanchez S."/>
            <person name="Marco P."/>
            <person name="Wang X."/>
            <person name="Falini L.B."/>
            <person name="Barry K."/>
            <person name="Haridas S."/>
            <person name="Lipzen A."/>
            <person name="Labutti K."/>
            <person name="Grigoriev I.V."/>
            <person name="Murat C."/>
            <person name="Martin F."/>
            <person name="Albertini E."/>
            <person name="Donnini D."/>
            <person name="Bonito G."/>
        </authorList>
    </citation>
    <scope>NUCLEOTIDE SEQUENCE [LARGE SCALE GENOMIC DNA]</scope>
    <source>
        <strain evidence="2 3">Sb_GMNB300</strain>
    </source>
</reference>
<feature type="transmembrane region" description="Helical" evidence="1">
    <location>
        <begin position="21"/>
        <end position="46"/>
    </location>
</feature>
<gene>
    <name evidence="2" type="ORF">FN846DRAFT_470992</name>
</gene>
<comment type="caution">
    <text evidence="2">The sequence shown here is derived from an EMBL/GenBank/DDBJ whole genome shotgun (WGS) entry which is preliminary data.</text>
</comment>
<keyword evidence="1" id="KW-0812">Transmembrane</keyword>
<evidence type="ECO:0000313" key="2">
    <source>
        <dbReference type="EMBL" id="KAA8893874.1"/>
    </source>
</evidence>
<sequence length="146" mass="15848">MWMDISLVGFGFFGLVNVRCSVYLALLRLSFIFVFCFCFCTERIWLRPQLTGPLDTDTPVATALYSRAYISSFLLCLSGFLTAPLLSAGWSGVLKQRSLMDGSLGSFTGQTLRFDTDPAAGRGVVPCAGSRAHGVSSELYAGSTYN</sequence>
<dbReference type="EMBL" id="VXIS01000394">
    <property type="protein sequence ID" value="KAA8893874.1"/>
    <property type="molecule type" value="Genomic_DNA"/>
</dbReference>
<accession>A0A5J5EEV5</accession>
<feature type="transmembrane region" description="Helical" evidence="1">
    <location>
        <begin position="66"/>
        <end position="90"/>
    </location>
</feature>
<organism evidence="2 3">
    <name type="scientific">Sphaerosporella brunnea</name>
    <dbReference type="NCBI Taxonomy" id="1250544"/>
    <lineage>
        <taxon>Eukaryota</taxon>
        <taxon>Fungi</taxon>
        <taxon>Dikarya</taxon>
        <taxon>Ascomycota</taxon>
        <taxon>Pezizomycotina</taxon>
        <taxon>Pezizomycetes</taxon>
        <taxon>Pezizales</taxon>
        <taxon>Pyronemataceae</taxon>
        <taxon>Sphaerosporella</taxon>
    </lineage>
</organism>
<dbReference type="Proteomes" id="UP000326924">
    <property type="component" value="Unassembled WGS sequence"/>
</dbReference>
<name>A0A5J5EEV5_9PEZI</name>
<dbReference type="InParanoid" id="A0A5J5EEV5"/>
<protein>
    <submittedName>
        <fullName evidence="2">Uncharacterized protein</fullName>
    </submittedName>
</protein>
<evidence type="ECO:0000256" key="1">
    <source>
        <dbReference type="SAM" id="Phobius"/>
    </source>
</evidence>
<dbReference type="AlphaFoldDB" id="A0A5J5EEV5"/>
<keyword evidence="1" id="KW-1133">Transmembrane helix</keyword>
<keyword evidence="1" id="KW-0472">Membrane</keyword>
<evidence type="ECO:0000313" key="3">
    <source>
        <dbReference type="Proteomes" id="UP000326924"/>
    </source>
</evidence>
<keyword evidence="3" id="KW-1185">Reference proteome</keyword>
<proteinExistence type="predicted"/>